<proteinExistence type="predicted"/>
<dbReference type="PRINTS" id="PR00633">
    <property type="entry name" value="RCCNDNSATION"/>
</dbReference>
<dbReference type="Gene3D" id="2.130.10.30">
    <property type="entry name" value="Regulator of chromosome condensation 1/beta-lactamase-inhibitor protein II"/>
    <property type="match status" value="2"/>
</dbReference>
<reference evidence="5" key="1">
    <citation type="submission" date="2025-08" db="UniProtKB">
        <authorList>
            <consortium name="Ensembl"/>
        </authorList>
    </citation>
    <scope>IDENTIFICATION</scope>
</reference>
<dbReference type="PROSITE" id="PS00626">
    <property type="entry name" value="RCC1_2"/>
    <property type="match status" value="5"/>
</dbReference>
<feature type="repeat" description="RCC1" evidence="2">
    <location>
        <begin position="140"/>
        <end position="193"/>
    </location>
</feature>
<dbReference type="GeneTree" id="ENSGT00940000163989"/>
<dbReference type="Proteomes" id="UP000694383">
    <property type="component" value="Unplaced"/>
</dbReference>
<dbReference type="InterPro" id="IPR051625">
    <property type="entry name" value="Signaling_Regulatory_Domain"/>
</dbReference>
<feature type="repeat" description="RCC1" evidence="2">
    <location>
        <begin position="244"/>
        <end position="295"/>
    </location>
</feature>
<dbReference type="PROSITE" id="PS50012">
    <property type="entry name" value="RCC1_3"/>
    <property type="match status" value="5"/>
</dbReference>
<keyword evidence="6" id="KW-1185">Reference proteome</keyword>
<feature type="repeat" description="RCC1" evidence="2">
    <location>
        <begin position="194"/>
        <end position="243"/>
    </location>
</feature>
<accession>A0A8C7XJN8</accession>
<dbReference type="InterPro" id="IPR009091">
    <property type="entry name" value="RCC1/BLIP-II"/>
</dbReference>
<feature type="repeat" description="RCC1" evidence="2">
    <location>
        <begin position="38"/>
        <end position="90"/>
    </location>
</feature>
<dbReference type="AlphaFoldDB" id="A0A8C7XJN8"/>
<reference evidence="5" key="2">
    <citation type="submission" date="2025-09" db="UniProtKB">
        <authorList>
            <consortium name="Ensembl"/>
        </authorList>
    </citation>
    <scope>IDENTIFICATION</scope>
</reference>
<dbReference type="PANTHER" id="PTHR22872">
    <property type="entry name" value="BTK-BINDING PROTEIN-RELATED"/>
    <property type="match status" value="1"/>
</dbReference>
<organism evidence="5 6">
    <name type="scientific">Oryzias sinensis</name>
    <name type="common">Chinese medaka</name>
    <dbReference type="NCBI Taxonomy" id="183150"/>
    <lineage>
        <taxon>Eukaryota</taxon>
        <taxon>Metazoa</taxon>
        <taxon>Chordata</taxon>
        <taxon>Craniata</taxon>
        <taxon>Vertebrata</taxon>
        <taxon>Euteleostomi</taxon>
        <taxon>Actinopterygii</taxon>
        <taxon>Neopterygii</taxon>
        <taxon>Teleostei</taxon>
        <taxon>Neoteleostei</taxon>
        <taxon>Acanthomorphata</taxon>
        <taxon>Ovalentaria</taxon>
        <taxon>Atherinomorphae</taxon>
        <taxon>Beloniformes</taxon>
        <taxon>Adrianichthyidae</taxon>
        <taxon>Oryziinae</taxon>
        <taxon>Oryzias</taxon>
    </lineage>
</organism>
<evidence type="ECO:0000313" key="5">
    <source>
        <dbReference type="Ensembl" id="ENSOSIP00000014499.1"/>
    </source>
</evidence>
<dbReference type="InterPro" id="IPR000408">
    <property type="entry name" value="Reg_chr_condens"/>
</dbReference>
<evidence type="ECO:0000256" key="2">
    <source>
        <dbReference type="PROSITE-ProRule" id="PRU00235"/>
    </source>
</evidence>
<dbReference type="SUPFAM" id="SSF50985">
    <property type="entry name" value="RCC1/BLIP-II"/>
    <property type="match status" value="1"/>
</dbReference>
<evidence type="ECO:0000259" key="4">
    <source>
        <dbReference type="Pfam" id="PF25390"/>
    </source>
</evidence>
<feature type="domain" description="RCC1-like" evidence="4">
    <location>
        <begin position="17"/>
        <end position="286"/>
    </location>
</feature>
<keyword evidence="3" id="KW-0732">Signal</keyword>
<feature type="chain" id="PRO_5034773977" description="RCC1-like domain-containing protein" evidence="3">
    <location>
        <begin position="16"/>
        <end position="299"/>
    </location>
</feature>
<dbReference type="Pfam" id="PF25390">
    <property type="entry name" value="WD40_RLD"/>
    <property type="match status" value="1"/>
</dbReference>
<name>A0A8C7XJN8_9TELE</name>
<feature type="signal peptide" evidence="3">
    <location>
        <begin position="1"/>
        <end position="15"/>
    </location>
</feature>
<dbReference type="InterPro" id="IPR058923">
    <property type="entry name" value="RCC1-like_dom"/>
</dbReference>
<feature type="repeat" description="RCC1" evidence="2">
    <location>
        <begin position="91"/>
        <end position="139"/>
    </location>
</feature>
<protein>
    <recommendedName>
        <fullName evidence="4">RCC1-like domain-containing protein</fullName>
    </recommendedName>
</protein>
<sequence length="299" mass="31549">MCAISFASFIRMLEAFCRIPVSQVACGSRHTVALTKDGQVYTWGQNSRGQLGLGKKGRSISSPQCIRSLSGMPLVQVSAGGEHSFALSVSGSVFGWGRNDCGQLGLGDSQGAESLEALSGITVTQVACGSQHTVVLSKDGQVYTWGQNSRGQLGLGKEGCSSISSPQCVRSLSGMPLVRASAGGEHSFALSVSGSVFGWGRNDCGQLGLGDTTETPTLVHYLNMKKTVFAACGKDHTAVLTMDGTVFTFGSGHYGQLGHNSFRNELCPRLVAELWGAKVTKIACGRWSYCNVKLKCSLF</sequence>
<dbReference type="Ensembl" id="ENSOSIT00000015330.1">
    <property type="protein sequence ID" value="ENSOSIP00000014499.1"/>
    <property type="gene ID" value="ENSOSIG00000008197.1"/>
</dbReference>
<keyword evidence="1" id="KW-0677">Repeat</keyword>
<evidence type="ECO:0000256" key="3">
    <source>
        <dbReference type="SAM" id="SignalP"/>
    </source>
</evidence>
<evidence type="ECO:0000256" key="1">
    <source>
        <dbReference type="ARBA" id="ARBA00022737"/>
    </source>
</evidence>
<evidence type="ECO:0000313" key="6">
    <source>
        <dbReference type="Proteomes" id="UP000694383"/>
    </source>
</evidence>